<evidence type="ECO:0000256" key="1">
    <source>
        <dbReference type="SAM" id="Coils"/>
    </source>
</evidence>
<reference evidence="3 4" key="1">
    <citation type="submission" date="2019-10" db="EMBL/GenBank/DDBJ databases">
        <title>Whole genome shotgun sequence of Acrocarpospora pleiomorpha NBRC 16267.</title>
        <authorList>
            <person name="Ichikawa N."/>
            <person name="Kimura A."/>
            <person name="Kitahashi Y."/>
            <person name="Komaki H."/>
            <person name="Oguchi A."/>
        </authorList>
    </citation>
    <scope>NUCLEOTIDE SEQUENCE [LARGE SCALE GENOMIC DNA]</scope>
    <source>
        <strain evidence="3 4">NBRC 16267</strain>
    </source>
</reference>
<keyword evidence="1" id="KW-0175">Coiled coil</keyword>
<keyword evidence="4" id="KW-1185">Reference proteome</keyword>
<gene>
    <name evidence="3" type="ORF">Aple_052470</name>
</gene>
<dbReference type="RefSeq" id="WP_155347303.1">
    <property type="nucleotide sequence ID" value="NZ_BAAAHM010000015.1"/>
</dbReference>
<dbReference type="OrthoDB" id="3542131at2"/>
<evidence type="ECO:0000313" key="3">
    <source>
        <dbReference type="EMBL" id="GES22350.1"/>
    </source>
</evidence>
<evidence type="ECO:0000256" key="2">
    <source>
        <dbReference type="SAM" id="Phobius"/>
    </source>
</evidence>
<protein>
    <submittedName>
        <fullName evidence="3">Uncharacterized protein</fullName>
    </submittedName>
</protein>
<name>A0A5M3XN20_9ACTN</name>
<accession>A0A5M3XN20</accession>
<comment type="caution">
    <text evidence="3">The sequence shown here is derived from an EMBL/GenBank/DDBJ whole genome shotgun (WGS) entry which is preliminary data.</text>
</comment>
<organism evidence="3 4">
    <name type="scientific">Acrocarpospora pleiomorpha</name>
    <dbReference type="NCBI Taxonomy" id="90975"/>
    <lineage>
        <taxon>Bacteria</taxon>
        <taxon>Bacillati</taxon>
        <taxon>Actinomycetota</taxon>
        <taxon>Actinomycetes</taxon>
        <taxon>Streptosporangiales</taxon>
        <taxon>Streptosporangiaceae</taxon>
        <taxon>Acrocarpospora</taxon>
    </lineage>
</organism>
<dbReference type="Proteomes" id="UP000377595">
    <property type="component" value="Unassembled WGS sequence"/>
</dbReference>
<dbReference type="AlphaFoldDB" id="A0A5M3XN20"/>
<sequence>MLSWTRPALLGLGVVVFAGLLTLVIAGKIDLLRAVELAVLLGVAAMGLLALWMIRRADGKVLRLDRKTVKLLEPLDKRIDGLRAELSRVAASVESLERAFRHAEERRAAEATSVLAALGEDRVEAMSRSDLHANLLIEIGAELRERLAPAVDAMARAPR</sequence>
<feature type="coiled-coil region" evidence="1">
    <location>
        <begin position="79"/>
        <end position="106"/>
    </location>
</feature>
<proteinExistence type="predicted"/>
<evidence type="ECO:0000313" key="4">
    <source>
        <dbReference type="Proteomes" id="UP000377595"/>
    </source>
</evidence>
<keyword evidence="2" id="KW-0472">Membrane</keyword>
<keyword evidence="2" id="KW-1133">Transmembrane helix</keyword>
<keyword evidence="2" id="KW-0812">Transmembrane</keyword>
<feature type="transmembrane region" description="Helical" evidence="2">
    <location>
        <begin position="36"/>
        <end position="54"/>
    </location>
</feature>
<dbReference type="EMBL" id="BLAF01000030">
    <property type="protein sequence ID" value="GES22350.1"/>
    <property type="molecule type" value="Genomic_DNA"/>
</dbReference>